<organism evidence="2 3">
    <name type="scientific">Polaromonas naphthalenivorans (strain CJ2)</name>
    <dbReference type="NCBI Taxonomy" id="365044"/>
    <lineage>
        <taxon>Bacteria</taxon>
        <taxon>Pseudomonadati</taxon>
        <taxon>Pseudomonadota</taxon>
        <taxon>Betaproteobacteria</taxon>
        <taxon>Burkholderiales</taxon>
        <taxon>Comamonadaceae</taxon>
        <taxon>Polaromonas</taxon>
    </lineage>
</organism>
<dbReference type="HOGENOM" id="CLU_061372_0_0_4"/>
<name>A1VMC6_POLNA</name>
<evidence type="ECO:0000256" key="1">
    <source>
        <dbReference type="SAM" id="SignalP"/>
    </source>
</evidence>
<dbReference type="STRING" id="365044.Pnap_1490"/>
<sequence>MIKRPGRFTLGTLAVQCFMTTALVAASFQSAATDLIASTNDAKYQRVVGKDTFLENPQPDTLDIIDASHFPPRVVASVNVAAAIQGPPQAVAITPDGKLAIVSAPSRYDTAEKKLLLENYLQVVDLTSSPASVIAKVDIAHHPQAIAINRAGNLLLATTTSGHLLVFAIDGKSITLKDTLKLSDKRLSGITITPDGKTALVALRDEQGLMVLDIDSDKVTTQRERISTGVAPYSVDVSSTGKWALVGNAGLAGLPGNVGTLAGDVDSITLIDISRRPYRAVQHVSVAALPEGIAISPDGRWVAVQSMDGSNLTADNPGRRAKGKLILFSNQNGKLVEKASLPAGEAGQGIVFTADGRYILAQFNVEKQVAVFAVANGKLKDTGKRLASTGGPSSIRSMPR</sequence>
<dbReference type="Gene3D" id="2.130.10.10">
    <property type="entry name" value="YVTN repeat-like/Quinoprotein amine dehydrogenase"/>
    <property type="match status" value="2"/>
</dbReference>
<dbReference type="eggNOG" id="COG3391">
    <property type="taxonomic scope" value="Bacteria"/>
</dbReference>
<dbReference type="KEGG" id="pna:Pnap_1490"/>
<dbReference type="PANTHER" id="PTHR47197">
    <property type="entry name" value="PROTEIN NIRF"/>
    <property type="match status" value="1"/>
</dbReference>
<keyword evidence="1" id="KW-0732">Signal</keyword>
<dbReference type="PANTHER" id="PTHR47197:SF3">
    <property type="entry name" value="DIHYDRO-HEME D1 DEHYDROGENASE"/>
    <property type="match status" value="1"/>
</dbReference>
<dbReference type="InterPro" id="IPR051200">
    <property type="entry name" value="Host-pathogen_enzymatic-act"/>
</dbReference>
<evidence type="ECO:0000313" key="3">
    <source>
        <dbReference type="Proteomes" id="UP000000644"/>
    </source>
</evidence>
<feature type="chain" id="PRO_5002639865" evidence="1">
    <location>
        <begin position="26"/>
        <end position="400"/>
    </location>
</feature>
<dbReference type="EMBL" id="CP000529">
    <property type="protein sequence ID" value="ABM36804.1"/>
    <property type="molecule type" value="Genomic_DNA"/>
</dbReference>
<protein>
    <submittedName>
        <fullName evidence="2">Uncharacterized protein</fullName>
    </submittedName>
</protein>
<dbReference type="AlphaFoldDB" id="A1VMC6"/>
<proteinExistence type="predicted"/>
<evidence type="ECO:0000313" key="2">
    <source>
        <dbReference type="EMBL" id="ABM36804.1"/>
    </source>
</evidence>
<keyword evidence="3" id="KW-1185">Reference proteome</keyword>
<gene>
    <name evidence="2" type="ordered locus">Pnap_1490</name>
</gene>
<accession>A1VMC6</accession>
<dbReference type="Proteomes" id="UP000000644">
    <property type="component" value="Chromosome"/>
</dbReference>
<dbReference type="InterPro" id="IPR011048">
    <property type="entry name" value="Haem_d1_sf"/>
</dbReference>
<dbReference type="RefSeq" id="WP_011800891.1">
    <property type="nucleotide sequence ID" value="NC_008781.1"/>
</dbReference>
<reference evidence="3" key="1">
    <citation type="journal article" date="2009" name="Environ. Microbiol.">
        <title>The genome of Polaromonas naphthalenivorans strain CJ2, isolated from coal tar-contaminated sediment, reveals physiological and metabolic versatility and evolution through extensive horizontal gene transfer.</title>
        <authorList>
            <person name="Yagi J.M."/>
            <person name="Sims D."/>
            <person name="Brettin T."/>
            <person name="Bruce D."/>
            <person name="Madsen E.L."/>
        </authorList>
    </citation>
    <scope>NUCLEOTIDE SEQUENCE [LARGE SCALE GENOMIC DNA]</scope>
    <source>
        <strain evidence="3">CJ2</strain>
    </source>
</reference>
<feature type="signal peptide" evidence="1">
    <location>
        <begin position="1"/>
        <end position="25"/>
    </location>
</feature>
<dbReference type="SUPFAM" id="SSF51004">
    <property type="entry name" value="C-terminal (heme d1) domain of cytochrome cd1-nitrite reductase"/>
    <property type="match status" value="1"/>
</dbReference>
<dbReference type="InterPro" id="IPR015943">
    <property type="entry name" value="WD40/YVTN_repeat-like_dom_sf"/>
</dbReference>